<dbReference type="RefSeq" id="XP_021097693.1">
    <property type="nucleotide sequence ID" value="XM_021242034.1"/>
</dbReference>
<name>A0AAX6RPK2_HETGA</name>
<evidence type="ECO:0000313" key="2">
    <source>
        <dbReference type="Proteomes" id="UP000694906"/>
    </source>
</evidence>
<organism evidence="2 3">
    <name type="scientific">Heterocephalus glaber</name>
    <name type="common">Naked mole rat</name>
    <dbReference type="NCBI Taxonomy" id="10181"/>
    <lineage>
        <taxon>Eukaryota</taxon>
        <taxon>Metazoa</taxon>
        <taxon>Chordata</taxon>
        <taxon>Craniata</taxon>
        <taxon>Vertebrata</taxon>
        <taxon>Euteleostomi</taxon>
        <taxon>Mammalia</taxon>
        <taxon>Eutheria</taxon>
        <taxon>Euarchontoglires</taxon>
        <taxon>Glires</taxon>
        <taxon>Rodentia</taxon>
        <taxon>Hystricomorpha</taxon>
        <taxon>Bathyergidae</taxon>
        <taxon>Heterocephalus</taxon>
    </lineage>
</organism>
<reference evidence="3" key="1">
    <citation type="submission" date="2025-08" db="UniProtKB">
        <authorList>
            <consortium name="RefSeq"/>
        </authorList>
    </citation>
    <scope>IDENTIFICATION</scope>
</reference>
<feature type="compositionally biased region" description="Basic and acidic residues" evidence="1">
    <location>
        <begin position="122"/>
        <end position="140"/>
    </location>
</feature>
<dbReference type="Proteomes" id="UP000694906">
    <property type="component" value="Unplaced"/>
</dbReference>
<proteinExistence type="predicted"/>
<feature type="region of interest" description="Disordered" evidence="1">
    <location>
        <begin position="54"/>
        <end position="167"/>
    </location>
</feature>
<accession>A0AAX6RPK2</accession>
<sequence length="199" mass="20879">MPRSERNASLFVSQARPELQARAWEDESPRACGPCRPSLSVGISGGLARGRACLRGGIETGPPRGRAPDPGDSLAARGGRTSAAVCSSTSRARTGRRGARQPLPAFTRPAPGSGRGAARVPETLRAKRKEPGWRASRTSEPDTGCGGEKPRPPPEPRRPGALRALQGSPIPGVWSFLLWARGAPRMTTGCGMENGIGEV</sequence>
<feature type="compositionally biased region" description="Basic and acidic residues" evidence="1">
    <location>
        <begin position="148"/>
        <end position="158"/>
    </location>
</feature>
<feature type="region of interest" description="Disordered" evidence="1">
    <location>
        <begin position="21"/>
        <end position="40"/>
    </location>
</feature>
<gene>
    <name evidence="3" type="primary">LOC110345227</name>
</gene>
<evidence type="ECO:0000313" key="3">
    <source>
        <dbReference type="RefSeq" id="XP_021097693.1"/>
    </source>
</evidence>
<feature type="compositionally biased region" description="Low complexity" evidence="1">
    <location>
        <begin position="54"/>
        <end position="72"/>
    </location>
</feature>
<evidence type="ECO:0000256" key="1">
    <source>
        <dbReference type="SAM" id="MobiDB-lite"/>
    </source>
</evidence>
<protein>
    <submittedName>
        <fullName evidence="3">Uncharacterized protein LOC110345227</fullName>
    </submittedName>
</protein>
<dbReference type="GeneID" id="110345227"/>
<dbReference type="AlphaFoldDB" id="A0AAX6RPK2"/>
<keyword evidence="2" id="KW-1185">Reference proteome</keyword>